<name>A0ABR9XD04_9SPHI</name>
<organism evidence="1 2">
    <name type="scientific">Mucilaginibacter boryungensis</name>
    <dbReference type="NCBI Taxonomy" id="768480"/>
    <lineage>
        <taxon>Bacteria</taxon>
        <taxon>Pseudomonadati</taxon>
        <taxon>Bacteroidota</taxon>
        <taxon>Sphingobacteriia</taxon>
        <taxon>Sphingobacteriales</taxon>
        <taxon>Sphingobacteriaceae</taxon>
        <taxon>Mucilaginibacter</taxon>
    </lineage>
</organism>
<gene>
    <name evidence="1" type="ORF">IRJ18_01770</name>
</gene>
<dbReference type="EMBL" id="JADFFM010000001">
    <property type="protein sequence ID" value="MBE9665070.1"/>
    <property type="molecule type" value="Genomic_DNA"/>
</dbReference>
<dbReference type="RefSeq" id="WP_194104486.1">
    <property type="nucleotide sequence ID" value="NZ_JADFFM010000001.1"/>
</dbReference>
<accession>A0ABR9XD04</accession>
<sequence>MKKLIIISIPENKTTNGQIKTEVYGGLDEYFKDGYYIDKIHPYATGFMVEMVKPSEEDSITIF</sequence>
<keyword evidence="2" id="KW-1185">Reference proteome</keyword>
<evidence type="ECO:0000313" key="1">
    <source>
        <dbReference type="EMBL" id="MBE9665070.1"/>
    </source>
</evidence>
<protein>
    <submittedName>
        <fullName evidence="1">Uncharacterized protein</fullName>
    </submittedName>
</protein>
<comment type="caution">
    <text evidence="1">The sequence shown here is derived from an EMBL/GenBank/DDBJ whole genome shotgun (WGS) entry which is preliminary data.</text>
</comment>
<proteinExistence type="predicted"/>
<dbReference type="Proteomes" id="UP000632774">
    <property type="component" value="Unassembled WGS sequence"/>
</dbReference>
<evidence type="ECO:0000313" key="2">
    <source>
        <dbReference type="Proteomes" id="UP000632774"/>
    </source>
</evidence>
<reference evidence="1 2" key="1">
    <citation type="submission" date="2020-10" db="EMBL/GenBank/DDBJ databases">
        <title>Mucilaginibacter mali sp. nov., isolated from rhizosphere soil of apple orchard.</title>
        <authorList>
            <person name="Lee J.-S."/>
            <person name="Kim H.S."/>
            <person name="Kim J.-S."/>
        </authorList>
    </citation>
    <scope>NUCLEOTIDE SEQUENCE [LARGE SCALE GENOMIC DNA]</scope>
    <source>
        <strain evidence="1 2">KCTC 23157</strain>
    </source>
</reference>